<feature type="domain" description="JmjC" evidence="2">
    <location>
        <begin position="1"/>
        <end position="111"/>
    </location>
</feature>
<proteinExistence type="predicted"/>
<comment type="caution">
    <text evidence="3">The sequence shown here is derived from an EMBL/GenBank/DDBJ whole genome shotgun (WGS) entry which is preliminary data.</text>
</comment>
<dbReference type="PROSITE" id="PS51184">
    <property type="entry name" value="JMJC"/>
    <property type="match status" value="1"/>
</dbReference>
<evidence type="ECO:0000256" key="1">
    <source>
        <dbReference type="SAM" id="MobiDB-lite"/>
    </source>
</evidence>
<gene>
    <name evidence="3" type="ORF">Trco_006222</name>
</gene>
<evidence type="ECO:0000259" key="2">
    <source>
        <dbReference type="PROSITE" id="PS51184"/>
    </source>
</evidence>
<dbReference type="Gene3D" id="2.60.120.650">
    <property type="entry name" value="Cupin"/>
    <property type="match status" value="1"/>
</dbReference>
<evidence type="ECO:0000313" key="4">
    <source>
        <dbReference type="Proteomes" id="UP000827724"/>
    </source>
</evidence>
<sequence length="265" mass="29533">MNLAVYGLKLWLIVDVLDTERFESWVRSIWGKTSGYDDQWLAHLNLILPPSMLEAANIKFNLICAGPGDMVIISPNQYHYVVNTTTSLAVTVNFLFPHEAIAKKPTLLCEDCGLYPLVGKVANLAAIALPKRMQVMAKTGNANIARPDSSPFRKRRRIDEQGELISSNGEDDVDEDEEDARRSATIKRLQAQPASCLVPAFSQKNPPKANILRLAMAMRGHKAIAQIWELRQSIRDSPSAEFNSALMNRKLTGDALQPYESLQQS</sequence>
<dbReference type="InterPro" id="IPR003347">
    <property type="entry name" value="JmjC_dom"/>
</dbReference>
<feature type="compositionally biased region" description="Acidic residues" evidence="1">
    <location>
        <begin position="169"/>
        <end position="178"/>
    </location>
</feature>
<name>A0A9P8QK24_9HYPO</name>
<dbReference type="SUPFAM" id="SSF51197">
    <property type="entry name" value="Clavaminate synthase-like"/>
    <property type="match status" value="1"/>
</dbReference>
<dbReference type="EMBL" id="JAIWOZ010000005">
    <property type="protein sequence ID" value="KAH6604515.1"/>
    <property type="molecule type" value="Genomic_DNA"/>
</dbReference>
<accession>A0A9P8QK24</accession>
<evidence type="ECO:0000313" key="3">
    <source>
        <dbReference type="EMBL" id="KAH6604515.1"/>
    </source>
</evidence>
<keyword evidence="4" id="KW-1185">Reference proteome</keyword>
<dbReference type="Proteomes" id="UP000827724">
    <property type="component" value="Unassembled WGS sequence"/>
</dbReference>
<feature type="region of interest" description="Disordered" evidence="1">
    <location>
        <begin position="142"/>
        <end position="183"/>
    </location>
</feature>
<reference evidence="3" key="1">
    <citation type="submission" date="2021-08" db="EMBL/GenBank/DDBJ databases">
        <title>Chromosome-Level Trichoderma cornu-damae using Hi-C Data.</title>
        <authorList>
            <person name="Kim C.S."/>
        </authorList>
    </citation>
    <scope>NUCLEOTIDE SEQUENCE</scope>
    <source>
        <strain evidence="3">KA19-0412C</strain>
    </source>
</reference>
<dbReference type="OrthoDB" id="1678912at2759"/>
<organism evidence="3 4">
    <name type="scientific">Trichoderma cornu-damae</name>
    <dbReference type="NCBI Taxonomy" id="654480"/>
    <lineage>
        <taxon>Eukaryota</taxon>
        <taxon>Fungi</taxon>
        <taxon>Dikarya</taxon>
        <taxon>Ascomycota</taxon>
        <taxon>Pezizomycotina</taxon>
        <taxon>Sordariomycetes</taxon>
        <taxon>Hypocreomycetidae</taxon>
        <taxon>Hypocreales</taxon>
        <taxon>Hypocreaceae</taxon>
        <taxon>Trichoderma</taxon>
    </lineage>
</organism>
<dbReference type="Pfam" id="PF02373">
    <property type="entry name" value="JmjC"/>
    <property type="match status" value="1"/>
</dbReference>
<protein>
    <submittedName>
        <fullName evidence="3">Transcription factor jumonji</fullName>
    </submittedName>
</protein>
<dbReference type="AlphaFoldDB" id="A0A9P8QK24"/>